<accession>A0A8K0SDF4</accession>
<keyword evidence="3" id="KW-0274">FAD</keyword>
<reference evidence="7" key="1">
    <citation type="journal article" date="2021" name="Nat. Commun.">
        <title>Genetic determinants of endophytism in the Arabidopsis root mycobiome.</title>
        <authorList>
            <person name="Mesny F."/>
            <person name="Miyauchi S."/>
            <person name="Thiergart T."/>
            <person name="Pickel B."/>
            <person name="Atanasova L."/>
            <person name="Karlsson M."/>
            <person name="Huettel B."/>
            <person name="Barry K.W."/>
            <person name="Haridas S."/>
            <person name="Chen C."/>
            <person name="Bauer D."/>
            <person name="Andreopoulos W."/>
            <person name="Pangilinan J."/>
            <person name="LaButti K."/>
            <person name="Riley R."/>
            <person name="Lipzen A."/>
            <person name="Clum A."/>
            <person name="Drula E."/>
            <person name="Henrissat B."/>
            <person name="Kohler A."/>
            <person name="Grigoriev I.V."/>
            <person name="Martin F.M."/>
            <person name="Hacquard S."/>
        </authorList>
    </citation>
    <scope>NUCLEOTIDE SEQUENCE</scope>
    <source>
        <strain evidence="7">MPI-CAGE-CH-0235</strain>
    </source>
</reference>
<dbReference type="InterPro" id="IPR036318">
    <property type="entry name" value="FAD-bd_PCMH-like_sf"/>
</dbReference>
<name>A0A8K0SDF4_9HYPO</name>
<evidence type="ECO:0000256" key="3">
    <source>
        <dbReference type="ARBA" id="ARBA00022827"/>
    </source>
</evidence>
<comment type="similarity">
    <text evidence="1">Belongs to the oxygen-dependent FAD-linked oxidoreductase family.</text>
</comment>
<evidence type="ECO:0000313" key="7">
    <source>
        <dbReference type="EMBL" id="KAH7305029.1"/>
    </source>
</evidence>
<dbReference type="Proteomes" id="UP000813444">
    <property type="component" value="Unassembled WGS sequence"/>
</dbReference>
<keyword evidence="2" id="KW-0285">Flavoprotein</keyword>
<dbReference type="SUPFAM" id="SSF56176">
    <property type="entry name" value="FAD-binding/transporter-associated domain-like"/>
    <property type="match status" value="1"/>
</dbReference>
<dbReference type="InterPro" id="IPR016169">
    <property type="entry name" value="FAD-bd_PCMH_sub2"/>
</dbReference>
<comment type="caution">
    <text evidence="7">The sequence shown here is derived from an EMBL/GenBank/DDBJ whole genome shotgun (WGS) entry which is preliminary data.</text>
</comment>
<feature type="chain" id="PRO_5035449238" description="FAD-binding PCMH-type domain-containing protein" evidence="5">
    <location>
        <begin position="21"/>
        <end position="502"/>
    </location>
</feature>
<dbReference type="PROSITE" id="PS51387">
    <property type="entry name" value="FAD_PCMH"/>
    <property type="match status" value="1"/>
</dbReference>
<evidence type="ECO:0000256" key="5">
    <source>
        <dbReference type="SAM" id="SignalP"/>
    </source>
</evidence>
<dbReference type="PANTHER" id="PTHR42973:SF54">
    <property type="entry name" value="FAD-BINDING PCMH-TYPE DOMAIN-CONTAINING PROTEIN"/>
    <property type="match status" value="1"/>
</dbReference>
<dbReference type="InterPro" id="IPR006094">
    <property type="entry name" value="Oxid_FAD_bind_N"/>
</dbReference>
<dbReference type="OrthoDB" id="2151789at2759"/>
<keyword evidence="5" id="KW-0732">Signal</keyword>
<sequence length="502" mass="53612">MRTSRVMVAVLGQLATTVVGKRTECPSNACASLAAALPGDVAYPNTTSYQQANSYWSARQAEALPDCFVSPKNTEAVSVVMKILTARNKPFTVKSGGHTAFMGGSSVTAGVTVDLANLNNITVSEDGQTVSVGPGNRWIDVSQALDPLGLAVVGGRAGDVGVSGLILGGGISYFSERKGWACDNVRNFEVVVASGDIVNASPEENEDLYWALRGGGGSNFGIVTRFDLASFEQGDIWSSSLVFAGALNTTLIPLFQDLTVNGLPSDPDGHTYFVLTHQPAFGGYIVLTSFFHATIPSPPDSTPPIFTPFRSVPGPLFDSTSVVNISTQSQSINIPYGSRQTWWDTTIAATSADFMVEIVSLFEARNDALFAAAGGSPVVPFLNFQPISTNVLSAMRQRGGNSMGLDASGGPLMIVQLTVSWEDPSLDAIIEESLQELIGVIERRAEELGLGNGFVYMNYAGSTQRVQHRFGPDSEKRLKAIAKKWDPQGKLAQWRGYFKLED</sequence>
<evidence type="ECO:0000256" key="1">
    <source>
        <dbReference type="ARBA" id="ARBA00005466"/>
    </source>
</evidence>
<gene>
    <name evidence="7" type="ORF">B0I35DRAFT_382201</name>
</gene>
<evidence type="ECO:0000256" key="2">
    <source>
        <dbReference type="ARBA" id="ARBA00022630"/>
    </source>
</evidence>
<organism evidence="7 8">
    <name type="scientific">Stachybotrys elegans</name>
    <dbReference type="NCBI Taxonomy" id="80388"/>
    <lineage>
        <taxon>Eukaryota</taxon>
        <taxon>Fungi</taxon>
        <taxon>Dikarya</taxon>
        <taxon>Ascomycota</taxon>
        <taxon>Pezizomycotina</taxon>
        <taxon>Sordariomycetes</taxon>
        <taxon>Hypocreomycetidae</taxon>
        <taxon>Hypocreales</taxon>
        <taxon>Stachybotryaceae</taxon>
        <taxon>Stachybotrys</taxon>
    </lineage>
</organism>
<keyword evidence="8" id="KW-1185">Reference proteome</keyword>
<dbReference type="EMBL" id="JAGPNK010000020">
    <property type="protein sequence ID" value="KAH7305029.1"/>
    <property type="molecule type" value="Genomic_DNA"/>
</dbReference>
<feature type="domain" description="FAD-binding PCMH-type" evidence="6">
    <location>
        <begin position="61"/>
        <end position="233"/>
    </location>
</feature>
<dbReference type="InterPro" id="IPR050416">
    <property type="entry name" value="FAD-linked_Oxidoreductase"/>
</dbReference>
<evidence type="ECO:0000256" key="4">
    <source>
        <dbReference type="ARBA" id="ARBA00023002"/>
    </source>
</evidence>
<dbReference type="GO" id="GO:0016491">
    <property type="term" value="F:oxidoreductase activity"/>
    <property type="evidence" value="ECO:0007669"/>
    <property type="project" value="UniProtKB-KW"/>
</dbReference>
<proteinExistence type="inferred from homology"/>
<dbReference type="InterPro" id="IPR016166">
    <property type="entry name" value="FAD-bd_PCMH"/>
</dbReference>
<keyword evidence="4" id="KW-0560">Oxidoreductase</keyword>
<evidence type="ECO:0000313" key="8">
    <source>
        <dbReference type="Proteomes" id="UP000813444"/>
    </source>
</evidence>
<evidence type="ECO:0000259" key="6">
    <source>
        <dbReference type="PROSITE" id="PS51387"/>
    </source>
</evidence>
<feature type="signal peptide" evidence="5">
    <location>
        <begin position="1"/>
        <end position="20"/>
    </location>
</feature>
<dbReference type="GO" id="GO:0071949">
    <property type="term" value="F:FAD binding"/>
    <property type="evidence" value="ECO:0007669"/>
    <property type="project" value="InterPro"/>
</dbReference>
<dbReference type="PANTHER" id="PTHR42973">
    <property type="entry name" value="BINDING OXIDOREDUCTASE, PUTATIVE (AFU_ORTHOLOGUE AFUA_1G17690)-RELATED"/>
    <property type="match status" value="1"/>
</dbReference>
<dbReference type="Pfam" id="PF01565">
    <property type="entry name" value="FAD_binding_4"/>
    <property type="match status" value="1"/>
</dbReference>
<dbReference type="Gene3D" id="3.30.465.10">
    <property type="match status" value="1"/>
</dbReference>
<protein>
    <recommendedName>
        <fullName evidence="6">FAD-binding PCMH-type domain-containing protein</fullName>
    </recommendedName>
</protein>
<dbReference type="AlphaFoldDB" id="A0A8K0SDF4"/>